<sequence length="371" mass="40285">MKIGIDTFGCDHGRSGLGLYLLALASHLPQTEGIEYELFGPEMDRYTYRSENSKLSYASVMIPDSTAADRLWHWYRAPRFSVSRGYNATLFAAGARVLPPSFKVPGVAVVNDVFSAQTETASSIFFKRYMLKGLKRVTGIIAASQFIKKDLVSFGIAADKITVIHNGIDHSLFYPRTGLGDTVDIKPFAIKRPYLIYASRLQGAGKKHIELIKAFSVFKKQTGLPHRLVLAGSEGAYSDAVHREAASSPYASDIFLTGYFPHESLPELYSCADACVFPSVSEGVGLPVIEAMACGIPVACAKAGALPEIAGSHALFFNPDDIEDMAAGMQAVVTDPALREKAVAGGIEWTQRFSWEKTAERTLDVLTGIGK</sequence>
<dbReference type="GO" id="GO:0016757">
    <property type="term" value="F:glycosyltransferase activity"/>
    <property type="evidence" value="ECO:0007669"/>
    <property type="project" value="InterPro"/>
</dbReference>
<dbReference type="CDD" id="cd03809">
    <property type="entry name" value="GT4_MtfB-like"/>
    <property type="match status" value="1"/>
</dbReference>
<protein>
    <submittedName>
        <fullName evidence="4">Glycosyl transferase group 1</fullName>
    </submittedName>
</protein>
<dbReference type="HOGENOM" id="CLU_009583_27_5_12"/>
<gene>
    <name evidence="4" type="ordered locus">Trebr_1579</name>
</gene>
<dbReference type="InterPro" id="IPR028098">
    <property type="entry name" value="Glyco_trans_4-like_N"/>
</dbReference>
<proteinExistence type="predicted"/>
<organism evidence="4 5">
    <name type="scientific">Treponema brennaborense (strain DSM 12168 / CIP 105900 / DD5/3)</name>
    <dbReference type="NCBI Taxonomy" id="906968"/>
    <lineage>
        <taxon>Bacteria</taxon>
        <taxon>Pseudomonadati</taxon>
        <taxon>Spirochaetota</taxon>
        <taxon>Spirochaetia</taxon>
        <taxon>Spirochaetales</taxon>
        <taxon>Treponemataceae</taxon>
        <taxon>Treponema</taxon>
    </lineage>
</organism>
<dbReference type="Pfam" id="PF00534">
    <property type="entry name" value="Glycos_transf_1"/>
    <property type="match status" value="1"/>
</dbReference>
<accession>F4LPE0</accession>
<evidence type="ECO:0000313" key="5">
    <source>
        <dbReference type="Proteomes" id="UP000006546"/>
    </source>
</evidence>
<keyword evidence="5" id="KW-1185">Reference proteome</keyword>
<dbReference type="Proteomes" id="UP000006546">
    <property type="component" value="Chromosome"/>
</dbReference>
<dbReference type="SUPFAM" id="SSF53756">
    <property type="entry name" value="UDP-Glycosyltransferase/glycogen phosphorylase"/>
    <property type="match status" value="1"/>
</dbReference>
<dbReference type="GO" id="GO:0009103">
    <property type="term" value="P:lipopolysaccharide biosynthetic process"/>
    <property type="evidence" value="ECO:0007669"/>
    <property type="project" value="TreeGrafter"/>
</dbReference>
<dbReference type="STRING" id="906968.Trebr_1579"/>
<dbReference type="eggNOG" id="COG0438">
    <property type="taxonomic scope" value="Bacteria"/>
</dbReference>
<dbReference type="InterPro" id="IPR001296">
    <property type="entry name" value="Glyco_trans_1"/>
</dbReference>
<dbReference type="AlphaFoldDB" id="F4LPE0"/>
<keyword evidence="1 4" id="KW-0808">Transferase</keyword>
<dbReference type="Gene3D" id="3.40.50.2000">
    <property type="entry name" value="Glycogen Phosphorylase B"/>
    <property type="match status" value="2"/>
</dbReference>
<dbReference type="RefSeq" id="WP_013758707.1">
    <property type="nucleotide sequence ID" value="NC_015500.1"/>
</dbReference>
<dbReference type="Pfam" id="PF13439">
    <property type="entry name" value="Glyco_transf_4"/>
    <property type="match status" value="1"/>
</dbReference>
<dbReference type="EMBL" id="CP002696">
    <property type="protein sequence ID" value="AEE17002.1"/>
    <property type="molecule type" value="Genomic_DNA"/>
</dbReference>
<dbReference type="PANTHER" id="PTHR46401">
    <property type="entry name" value="GLYCOSYLTRANSFERASE WBBK-RELATED"/>
    <property type="match status" value="1"/>
</dbReference>
<feature type="domain" description="Glycosyl transferase family 1" evidence="2">
    <location>
        <begin position="191"/>
        <end position="346"/>
    </location>
</feature>
<evidence type="ECO:0000313" key="4">
    <source>
        <dbReference type="EMBL" id="AEE17002.1"/>
    </source>
</evidence>
<feature type="domain" description="Glycosyltransferase subfamily 4-like N-terminal" evidence="3">
    <location>
        <begin position="15"/>
        <end position="171"/>
    </location>
</feature>
<evidence type="ECO:0000259" key="2">
    <source>
        <dbReference type="Pfam" id="PF00534"/>
    </source>
</evidence>
<reference evidence="5" key="1">
    <citation type="submission" date="2011-04" db="EMBL/GenBank/DDBJ databases">
        <title>The complete genome of Treponema brennaborense DSM 12168.</title>
        <authorList>
            <person name="Lucas S."/>
            <person name="Han J."/>
            <person name="Lapidus A."/>
            <person name="Bruce D."/>
            <person name="Goodwin L."/>
            <person name="Pitluck S."/>
            <person name="Peters L."/>
            <person name="Kyrpides N."/>
            <person name="Mavromatis K."/>
            <person name="Ivanova N."/>
            <person name="Mikhailova N."/>
            <person name="Pagani I."/>
            <person name="Teshima H."/>
            <person name="Detter J.C."/>
            <person name="Tapia R."/>
            <person name="Han C."/>
            <person name="Land M."/>
            <person name="Hauser L."/>
            <person name="Markowitz V."/>
            <person name="Cheng J.-F."/>
            <person name="Hugenholtz P."/>
            <person name="Woyke T."/>
            <person name="Wu D."/>
            <person name="Gronow S."/>
            <person name="Wellnitz S."/>
            <person name="Brambilla E."/>
            <person name="Klenk H.-P."/>
            <person name="Eisen J.A."/>
        </authorList>
    </citation>
    <scope>NUCLEOTIDE SEQUENCE [LARGE SCALE GENOMIC DNA]</scope>
    <source>
        <strain evidence="5">DSM 12168 / CIP 105900 / DD5/3</strain>
    </source>
</reference>
<dbReference type="PANTHER" id="PTHR46401:SF2">
    <property type="entry name" value="GLYCOSYLTRANSFERASE WBBK-RELATED"/>
    <property type="match status" value="1"/>
</dbReference>
<dbReference type="OrthoDB" id="9797829at2"/>
<evidence type="ECO:0000256" key="1">
    <source>
        <dbReference type="ARBA" id="ARBA00022679"/>
    </source>
</evidence>
<evidence type="ECO:0000259" key="3">
    <source>
        <dbReference type="Pfam" id="PF13439"/>
    </source>
</evidence>
<name>F4LPE0_TREBD</name>
<dbReference type="KEGG" id="tbe:Trebr_1579"/>